<evidence type="ECO:0000313" key="5">
    <source>
        <dbReference type="Proteomes" id="UP001597260"/>
    </source>
</evidence>
<evidence type="ECO:0000256" key="1">
    <source>
        <dbReference type="ARBA" id="ARBA00023125"/>
    </source>
</evidence>
<sequence>MSGELGRRERKKQVTRQALVNAAVRLFTEKGYDRTSVADIAEAADVSKRTFFLHFPAKEDVLLVDSDTRIDLAVQAIEGRRPDAPMREVLAGATRSMIANTAAGDLPGGLAALRARLIVTTPAVQARVLHTVFTAQTRIAEALHRAYPEALDEAAAAAVVGALMGAISASAVTSLRHAEPPERTHAAMLRAAEIALHCSEAADATAPVSLGAEGIRPSR</sequence>
<proteinExistence type="predicted"/>
<evidence type="ECO:0000259" key="3">
    <source>
        <dbReference type="PROSITE" id="PS50977"/>
    </source>
</evidence>
<dbReference type="InterPro" id="IPR001647">
    <property type="entry name" value="HTH_TetR"/>
</dbReference>
<dbReference type="Gene3D" id="1.10.10.60">
    <property type="entry name" value="Homeodomain-like"/>
    <property type="match status" value="1"/>
</dbReference>
<protein>
    <submittedName>
        <fullName evidence="4">TetR/AcrR family transcriptional regulator</fullName>
    </submittedName>
</protein>
<dbReference type="RefSeq" id="WP_377572880.1">
    <property type="nucleotide sequence ID" value="NZ_JBHTMP010000034.1"/>
</dbReference>
<dbReference type="PRINTS" id="PR00455">
    <property type="entry name" value="HTHTETR"/>
</dbReference>
<dbReference type="InterPro" id="IPR023772">
    <property type="entry name" value="DNA-bd_HTH_TetR-type_CS"/>
</dbReference>
<dbReference type="SUPFAM" id="SSF46689">
    <property type="entry name" value="Homeodomain-like"/>
    <property type="match status" value="1"/>
</dbReference>
<reference evidence="5" key="1">
    <citation type="journal article" date="2019" name="Int. J. Syst. Evol. Microbiol.">
        <title>The Global Catalogue of Microorganisms (GCM) 10K type strain sequencing project: providing services to taxonomists for standard genome sequencing and annotation.</title>
        <authorList>
            <consortium name="The Broad Institute Genomics Platform"/>
            <consortium name="The Broad Institute Genome Sequencing Center for Infectious Disease"/>
            <person name="Wu L."/>
            <person name="Ma J."/>
        </authorList>
    </citation>
    <scope>NUCLEOTIDE SEQUENCE [LARGE SCALE GENOMIC DNA]</scope>
    <source>
        <strain evidence="5">JCM 31037</strain>
    </source>
</reference>
<feature type="domain" description="HTH tetR-type" evidence="3">
    <location>
        <begin position="13"/>
        <end position="73"/>
    </location>
</feature>
<dbReference type="EMBL" id="JBHTMP010000034">
    <property type="protein sequence ID" value="MFD1323587.1"/>
    <property type="molecule type" value="Genomic_DNA"/>
</dbReference>
<dbReference type="PROSITE" id="PS01081">
    <property type="entry name" value="HTH_TETR_1"/>
    <property type="match status" value="1"/>
</dbReference>
<evidence type="ECO:0000313" key="4">
    <source>
        <dbReference type="EMBL" id="MFD1323587.1"/>
    </source>
</evidence>
<evidence type="ECO:0000256" key="2">
    <source>
        <dbReference type="PROSITE-ProRule" id="PRU00335"/>
    </source>
</evidence>
<feature type="DNA-binding region" description="H-T-H motif" evidence="2">
    <location>
        <begin position="36"/>
        <end position="55"/>
    </location>
</feature>
<dbReference type="Gene3D" id="1.10.357.10">
    <property type="entry name" value="Tetracycline Repressor, domain 2"/>
    <property type="match status" value="1"/>
</dbReference>
<dbReference type="InterPro" id="IPR009057">
    <property type="entry name" value="Homeodomain-like_sf"/>
</dbReference>
<name>A0ABW3YGH1_9ACTN</name>
<dbReference type="InterPro" id="IPR050109">
    <property type="entry name" value="HTH-type_TetR-like_transc_reg"/>
</dbReference>
<gene>
    <name evidence="4" type="ORF">ACFQ4H_21100</name>
</gene>
<comment type="caution">
    <text evidence="4">The sequence shown here is derived from an EMBL/GenBank/DDBJ whole genome shotgun (WGS) entry which is preliminary data.</text>
</comment>
<dbReference type="PANTHER" id="PTHR30055:SF226">
    <property type="entry name" value="HTH-TYPE TRANSCRIPTIONAL REGULATOR PKSA"/>
    <property type="match status" value="1"/>
</dbReference>
<accession>A0ABW3YGH1</accession>
<keyword evidence="1 2" id="KW-0238">DNA-binding</keyword>
<organism evidence="4 5">
    <name type="scientific">Micromonospora sonneratiae</name>
    <dbReference type="NCBI Taxonomy" id="1184706"/>
    <lineage>
        <taxon>Bacteria</taxon>
        <taxon>Bacillati</taxon>
        <taxon>Actinomycetota</taxon>
        <taxon>Actinomycetes</taxon>
        <taxon>Micromonosporales</taxon>
        <taxon>Micromonosporaceae</taxon>
        <taxon>Micromonospora</taxon>
    </lineage>
</organism>
<dbReference type="PROSITE" id="PS50977">
    <property type="entry name" value="HTH_TETR_2"/>
    <property type="match status" value="1"/>
</dbReference>
<dbReference type="Pfam" id="PF00440">
    <property type="entry name" value="TetR_N"/>
    <property type="match status" value="1"/>
</dbReference>
<dbReference type="PANTHER" id="PTHR30055">
    <property type="entry name" value="HTH-TYPE TRANSCRIPTIONAL REGULATOR RUTR"/>
    <property type="match status" value="1"/>
</dbReference>
<dbReference type="Proteomes" id="UP001597260">
    <property type="component" value="Unassembled WGS sequence"/>
</dbReference>
<keyword evidence="5" id="KW-1185">Reference proteome</keyword>